<sequence>MSKGLVDRLIGKAIKHGTLQLTYHDGRTETFGAPHPDYPDVAIRLADSKVVRDIALDTKLGVAEAYMDGRIILERGGILELIELVRRNSPWESKGSFGQQSLPKRLFKRLSYLKDRVNNPFSAKDNVAHHYDIGNELYRLMLDAEHMQYSCAYWSRDDMTLGEAQEAKLAHIAAKLRLEPGMHVLDIGCGWGGMAIFLAERAGVRVTGITLSKEQLALARERAEAAGVADKIAFELVDYRDLASRGETFDRIVSVGMFEHVGVPQYETFFNNCARMLTPEGVMLLHTIGRFGSPASADAFTAKYIFPGGYVPALSEMMEPSQKVRLLATDVEILRVHYGKTLRAWYHRCMEHREAIVGMFDERFFRMWTFYLAGAASTFEWGGLCNFQVQYSRNRYNLPLTRGYIEEAESTLLSG</sequence>
<dbReference type="EMBL" id="JBBYHV010000001">
    <property type="protein sequence ID" value="MEL1250654.1"/>
    <property type="molecule type" value="Genomic_DNA"/>
</dbReference>
<dbReference type="InterPro" id="IPR003333">
    <property type="entry name" value="CMAS"/>
</dbReference>
<dbReference type="RefSeq" id="WP_341673167.1">
    <property type="nucleotide sequence ID" value="NZ_JBBYHV010000001.1"/>
</dbReference>
<dbReference type="InterPro" id="IPR057206">
    <property type="entry name" value="DUF7884"/>
</dbReference>
<dbReference type="CDD" id="cd02440">
    <property type="entry name" value="AdoMet_MTases"/>
    <property type="match status" value="1"/>
</dbReference>
<dbReference type="PANTHER" id="PTHR43667:SF1">
    <property type="entry name" value="CYCLOPROPANE-FATTY-ACYL-PHOSPHOLIPID SYNTHASE"/>
    <property type="match status" value="1"/>
</dbReference>
<comment type="similarity">
    <text evidence="1">Belongs to the CFA/CMAS family.</text>
</comment>
<keyword evidence="4" id="KW-0949">S-adenosyl-L-methionine</keyword>
<dbReference type="InterPro" id="IPR029063">
    <property type="entry name" value="SAM-dependent_MTases_sf"/>
</dbReference>
<accession>A0ABU9IE10</accession>
<evidence type="ECO:0000256" key="5">
    <source>
        <dbReference type="ARBA" id="ARBA00023098"/>
    </source>
</evidence>
<name>A0ABU9IE10_9SPHN</name>
<evidence type="ECO:0000256" key="4">
    <source>
        <dbReference type="ARBA" id="ARBA00022691"/>
    </source>
</evidence>
<evidence type="ECO:0000256" key="2">
    <source>
        <dbReference type="ARBA" id="ARBA00022603"/>
    </source>
</evidence>
<gene>
    <name evidence="7" type="ORF">AAEO60_08225</name>
</gene>
<organism evidence="7 8">
    <name type="scientific">Aurantiacibacter gilvus</name>
    <dbReference type="NCBI Taxonomy" id="3139141"/>
    <lineage>
        <taxon>Bacteria</taxon>
        <taxon>Pseudomonadati</taxon>
        <taxon>Pseudomonadota</taxon>
        <taxon>Alphaproteobacteria</taxon>
        <taxon>Sphingomonadales</taxon>
        <taxon>Erythrobacteraceae</taxon>
        <taxon>Aurantiacibacter</taxon>
    </lineage>
</organism>
<evidence type="ECO:0000259" key="6">
    <source>
        <dbReference type="Pfam" id="PF25371"/>
    </source>
</evidence>
<dbReference type="EC" id="2.1.1.-" evidence="7"/>
<keyword evidence="5" id="KW-0443">Lipid metabolism</keyword>
<keyword evidence="3 7" id="KW-0808">Transferase</keyword>
<evidence type="ECO:0000256" key="1">
    <source>
        <dbReference type="ARBA" id="ARBA00010815"/>
    </source>
</evidence>
<evidence type="ECO:0000313" key="8">
    <source>
        <dbReference type="Proteomes" id="UP001497045"/>
    </source>
</evidence>
<dbReference type="PANTHER" id="PTHR43667">
    <property type="entry name" value="CYCLOPROPANE-FATTY-ACYL-PHOSPHOLIPID SYNTHASE"/>
    <property type="match status" value="1"/>
</dbReference>
<dbReference type="GO" id="GO:0008168">
    <property type="term" value="F:methyltransferase activity"/>
    <property type="evidence" value="ECO:0007669"/>
    <property type="project" value="UniProtKB-KW"/>
</dbReference>
<dbReference type="InterPro" id="IPR050723">
    <property type="entry name" value="CFA/CMAS"/>
</dbReference>
<evidence type="ECO:0000313" key="7">
    <source>
        <dbReference type="EMBL" id="MEL1250654.1"/>
    </source>
</evidence>
<feature type="domain" description="DUF7884" evidence="6">
    <location>
        <begin position="15"/>
        <end position="88"/>
    </location>
</feature>
<keyword evidence="2 7" id="KW-0489">Methyltransferase</keyword>
<reference evidence="7 8" key="1">
    <citation type="submission" date="2024-04" db="EMBL/GenBank/DDBJ databases">
        <title>Aurantiacibacter sp. DGU6 16S ribosomal RNA gene Genome sequencing and assembly.</title>
        <authorList>
            <person name="Park S."/>
        </authorList>
    </citation>
    <scope>NUCLEOTIDE SEQUENCE [LARGE SCALE GENOMIC DNA]</scope>
    <source>
        <strain evidence="7 8">DGU6</strain>
    </source>
</reference>
<dbReference type="PIRSF" id="PIRSF003085">
    <property type="entry name" value="CMAS"/>
    <property type="match status" value="1"/>
</dbReference>
<dbReference type="Pfam" id="PF25371">
    <property type="entry name" value="DUF7884"/>
    <property type="match status" value="1"/>
</dbReference>
<dbReference type="SUPFAM" id="SSF53335">
    <property type="entry name" value="S-adenosyl-L-methionine-dependent methyltransferases"/>
    <property type="match status" value="1"/>
</dbReference>
<evidence type="ECO:0000256" key="3">
    <source>
        <dbReference type="ARBA" id="ARBA00022679"/>
    </source>
</evidence>
<proteinExistence type="inferred from homology"/>
<dbReference type="Pfam" id="PF02353">
    <property type="entry name" value="CMAS"/>
    <property type="match status" value="1"/>
</dbReference>
<protein>
    <submittedName>
        <fullName evidence="7">Cyclopropane-fatty-acyl-phospholipid synthase family protein</fullName>
        <ecNumber evidence="7">2.1.1.-</ecNumber>
    </submittedName>
</protein>
<keyword evidence="8" id="KW-1185">Reference proteome</keyword>
<comment type="caution">
    <text evidence="7">The sequence shown here is derived from an EMBL/GenBank/DDBJ whole genome shotgun (WGS) entry which is preliminary data.</text>
</comment>
<dbReference type="Proteomes" id="UP001497045">
    <property type="component" value="Unassembled WGS sequence"/>
</dbReference>
<dbReference type="GO" id="GO:0032259">
    <property type="term" value="P:methylation"/>
    <property type="evidence" value="ECO:0007669"/>
    <property type="project" value="UniProtKB-KW"/>
</dbReference>
<dbReference type="Gene3D" id="3.40.50.150">
    <property type="entry name" value="Vaccinia Virus protein VP39"/>
    <property type="match status" value="1"/>
</dbReference>